<dbReference type="EMBL" id="OZ023718">
    <property type="protein sequence ID" value="CAK9867182.1"/>
    <property type="molecule type" value="Genomic_DNA"/>
</dbReference>
<accession>A0ABP1AXP7</accession>
<evidence type="ECO:0000313" key="3">
    <source>
        <dbReference type="EMBL" id="CAK9867182.1"/>
    </source>
</evidence>
<reference evidence="3" key="1">
    <citation type="submission" date="2024-03" db="EMBL/GenBank/DDBJ databases">
        <authorList>
            <consortium name="ELIXIR-Norway"/>
            <consortium name="Elixir Norway"/>
        </authorList>
    </citation>
    <scope>NUCLEOTIDE SEQUENCE</scope>
</reference>
<dbReference type="PROSITE" id="PS50011">
    <property type="entry name" value="PROTEIN_KINASE_DOM"/>
    <property type="match status" value="1"/>
</dbReference>
<feature type="region of interest" description="Disordered" evidence="1">
    <location>
        <begin position="189"/>
        <end position="208"/>
    </location>
</feature>
<sequence>MKNGNLHDFLLDGNGSKLLSWGKRLEIAVGIAQGLDYLHSYADPPVIHRDVKPSNILLDENLIAKVSDFGISKENQDSFTHISTHPAGTAGYLDPEYFLRRQLTTASDVYGYGVLLLEIVTGQQAIDHMRLEEMNLIKWEVLTLLEPHLIARKPVASQSNNEILEAKLYEGVKSEAMWANTTNLQQTKFSGSNTLSSTTSDITQIDPR</sequence>
<dbReference type="InterPro" id="IPR000719">
    <property type="entry name" value="Prot_kinase_dom"/>
</dbReference>
<organism evidence="3 4">
    <name type="scientific">Sphagnum jensenii</name>
    <dbReference type="NCBI Taxonomy" id="128206"/>
    <lineage>
        <taxon>Eukaryota</taxon>
        <taxon>Viridiplantae</taxon>
        <taxon>Streptophyta</taxon>
        <taxon>Embryophyta</taxon>
        <taxon>Bryophyta</taxon>
        <taxon>Sphagnophytina</taxon>
        <taxon>Sphagnopsida</taxon>
        <taxon>Sphagnales</taxon>
        <taxon>Sphagnaceae</taxon>
        <taxon>Sphagnum</taxon>
    </lineage>
</organism>
<protein>
    <recommendedName>
        <fullName evidence="2">Protein kinase domain-containing protein</fullName>
    </recommendedName>
</protein>
<evidence type="ECO:0000256" key="1">
    <source>
        <dbReference type="SAM" id="MobiDB-lite"/>
    </source>
</evidence>
<name>A0ABP1AXP7_9BRYO</name>
<dbReference type="PANTHER" id="PTHR48006:SF51">
    <property type="entry name" value="PROTEIN KINASE DOMAIN-CONTAINING PROTEIN"/>
    <property type="match status" value="1"/>
</dbReference>
<evidence type="ECO:0000313" key="4">
    <source>
        <dbReference type="Proteomes" id="UP001497522"/>
    </source>
</evidence>
<dbReference type="Gene3D" id="1.10.510.10">
    <property type="entry name" value="Transferase(Phosphotransferase) domain 1"/>
    <property type="match status" value="1"/>
</dbReference>
<proteinExistence type="predicted"/>
<feature type="domain" description="Protein kinase" evidence="2">
    <location>
        <begin position="1"/>
        <end position="208"/>
    </location>
</feature>
<dbReference type="InterPro" id="IPR001245">
    <property type="entry name" value="Ser-Thr/Tyr_kinase_cat_dom"/>
</dbReference>
<dbReference type="InterPro" id="IPR051824">
    <property type="entry name" value="LRR_Rcpt-Like_S/T_Kinase"/>
</dbReference>
<dbReference type="InterPro" id="IPR011009">
    <property type="entry name" value="Kinase-like_dom_sf"/>
</dbReference>
<dbReference type="Pfam" id="PF07714">
    <property type="entry name" value="PK_Tyr_Ser-Thr"/>
    <property type="match status" value="1"/>
</dbReference>
<dbReference type="Proteomes" id="UP001497522">
    <property type="component" value="Chromosome 17"/>
</dbReference>
<keyword evidence="4" id="KW-1185">Reference proteome</keyword>
<dbReference type="InterPro" id="IPR008271">
    <property type="entry name" value="Ser/Thr_kinase_AS"/>
</dbReference>
<dbReference type="SUPFAM" id="SSF56112">
    <property type="entry name" value="Protein kinase-like (PK-like)"/>
    <property type="match status" value="1"/>
</dbReference>
<dbReference type="PROSITE" id="PS00108">
    <property type="entry name" value="PROTEIN_KINASE_ST"/>
    <property type="match status" value="1"/>
</dbReference>
<dbReference type="SMART" id="SM00220">
    <property type="entry name" value="S_TKc"/>
    <property type="match status" value="1"/>
</dbReference>
<dbReference type="PANTHER" id="PTHR48006">
    <property type="entry name" value="LEUCINE-RICH REPEAT-CONTAINING PROTEIN DDB_G0281931-RELATED"/>
    <property type="match status" value="1"/>
</dbReference>
<evidence type="ECO:0000259" key="2">
    <source>
        <dbReference type="PROSITE" id="PS50011"/>
    </source>
</evidence>
<gene>
    <name evidence="3" type="ORF">CSSPJE1EN2_LOCUS10177</name>
</gene>